<dbReference type="GO" id="GO:0005886">
    <property type="term" value="C:plasma membrane"/>
    <property type="evidence" value="ECO:0007669"/>
    <property type="project" value="UniProtKB-SubCell"/>
</dbReference>
<feature type="transmembrane region" description="Helical" evidence="8">
    <location>
        <begin position="149"/>
        <end position="167"/>
    </location>
</feature>
<proteinExistence type="inferred from homology"/>
<feature type="transmembrane region" description="Helical" evidence="8">
    <location>
        <begin position="56"/>
        <end position="80"/>
    </location>
</feature>
<dbReference type="PANTHER" id="PTHR30450">
    <property type="entry name" value="ABC TRANSPORTER PERMEASE"/>
    <property type="match status" value="1"/>
</dbReference>
<dbReference type="GO" id="GO:0048473">
    <property type="term" value="P:D-methionine transmembrane transport"/>
    <property type="evidence" value="ECO:0007669"/>
    <property type="project" value="TreeGrafter"/>
</dbReference>
<dbReference type="EMBL" id="JSAN01000030">
    <property type="protein sequence ID" value="KIC73397.1"/>
    <property type="molecule type" value="Genomic_DNA"/>
</dbReference>
<dbReference type="SUPFAM" id="SSF161098">
    <property type="entry name" value="MetI-like"/>
    <property type="match status" value="1"/>
</dbReference>
<evidence type="ECO:0000256" key="2">
    <source>
        <dbReference type="ARBA" id="ARBA00007069"/>
    </source>
</evidence>
<feature type="domain" description="ABC transmembrane type-1" evidence="9">
    <location>
        <begin position="17"/>
        <end position="208"/>
    </location>
</feature>
<evidence type="ECO:0000256" key="6">
    <source>
        <dbReference type="ARBA" id="ARBA00022989"/>
    </source>
</evidence>
<dbReference type="CDD" id="cd06261">
    <property type="entry name" value="TM_PBP2"/>
    <property type="match status" value="1"/>
</dbReference>
<feature type="transmembrane region" description="Helical" evidence="8">
    <location>
        <begin position="20"/>
        <end position="44"/>
    </location>
</feature>
<dbReference type="NCBIfam" id="NF008049">
    <property type="entry name" value="PRK10782.1"/>
    <property type="match status" value="1"/>
</dbReference>
<dbReference type="PROSITE" id="PS50928">
    <property type="entry name" value="ABC_TM1"/>
    <property type="match status" value="1"/>
</dbReference>
<keyword evidence="5 8" id="KW-0812">Transmembrane</keyword>
<feature type="transmembrane region" description="Helical" evidence="8">
    <location>
        <begin position="123"/>
        <end position="143"/>
    </location>
</feature>
<comment type="similarity">
    <text evidence="2">Belongs to the binding-protein-dependent transport system permease family. CysTW subfamily.</text>
</comment>
<dbReference type="Gene3D" id="1.10.3720.10">
    <property type="entry name" value="MetI-like"/>
    <property type="match status" value="1"/>
</dbReference>
<evidence type="ECO:0000256" key="1">
    <source>
        <dbReference type="ARBA" id="ARBA00004651"/>
    </source>
</evidence>
<evidence type="ECO:0000256" key="8">
    <source>
        <dbReference type="RuleBase" id="RU363032"/>
    </source>
</evidence>
<dbReference type="PANTHER" id="PTHR30450:SF1">
    <property type="entry name" value="D-METHIONINE TRANSPORT SYSTEM PERMEASE PROTEIN METI-RELATED"/>
    <property type="match status" value="1"/>
</dbReference>
<reference evidence="10 11" key="1">
    <citation type="journal article" date="2014" name="Mol. Biol. Evol.">
        <title>Massive expansion of Ubiquitination-related gene families within the Chlamydiae.</title>
        <authorList>
            <person name="Domman D."/>
            <person name="Collingro A."/>
            <person name="Lagkouvardos I."/>
            <person name="Gehre L."/>
            <person name="Weinmaier T."/>
            <person name="Rattei T."/>
            <person name="Subtil A."/>
            <person name="Horn M."/>
        </authorList>
    </citation>
    <scope>NUCLEOTIDE SEQUENCE [LARGE SCALE GENOMIC DNA]</scope>
    <source>
        <strain evidence="10 11">EI2</strain>
    </source>
</reference>
<dbReference type="RefSeq" id="WP_039356812.1">
    <property type="nucleotide sequence ID" value="NZ_JSAN01000030.1"/>
</dbReference>
<evidence type="ECO:0000256" key="3">
    <source>
        <dbReference type="ARBA" id="ARBA00022448"/>
    </source>
</evidence>
<evidence type="ECO:0000256" key="5">
    <source>
        <dbReference type="ARBA" id="ARBA00022692"/>
    </source>
</evidence>
<organism evidence="10 11">
    <name type="scientific">Candidatus Protochlamydia amoebophila</name>
    <dbReference type="NCBI Taxonomy" id="362787"/>
    <lineage>
        <taxon>Bacteria</taxon>
        <taxon>Pseudomonadati</taxon>
        <taxon>Chlamydiota</taxon>
        <taxon>Chlamydiia</taxon>
        <taxon>Parachlamydiales</taxon>
        <taxon>Parachlamydiaceae</taxon>
        <taxon>Candidatus Protochlamydia</taxon>
    </lineage>
</organism>
<dbReference type="InterPro" id="IPR000515">
    <property type="entry name" value="MetI-like"/>
</dbReference>
<evidence type="ECO:0000259" key="9">
    <source>
        <dbReference type="PROSITE" id="PS50928"/>
    </source>
</evidence>
<dbReference type="PATRIC" id="fig|362787.3.peg.502"/>
<name>A0A0C1K1Y0_9BACT</name>
<evidence type="ECO:0000256" key="4">
    <source>
        <dbReference type="ARBA" id="ARBA00022475"/>
    </source>
</evidence>
<dbReference type="FunFam" id="1.10.3720.10:FF:000002">
    <property type="entry name" value="D-methionine ABC transporter permease MetI"/>
    <property type="match status" value="1"/>
</dbReference>
<accession>A0A0C1K1Y0</accession>
<keyword evidence="4" id="KW-1003">Cell membrane</keyword>
<evidence type="ECO:0000313" key="11">
    <source>
        <dbReference type="Proteomes" id="UP000031465"/>
    </source>
</evidence>
<gene>
    <name evidence="10" type="primary">metI</name>
    <name evidence="10" type="ORF">DB44_BG00860</name>
</gene>
<dbReference type="InterPro" id="IPR035906">
    <property type="entry name" value="MetI-like_sf"/>
</dbReference>
<comment type="caution">
    <text evidence="10">The sequence shown here is derived from an EMBL/GenBank/DDBJ whole genome shotgun (WGS) entry which is preliminary data.</text>
</comment>
<dbReference type="InterPro" id="IPR051322">
    <property type="entry name" value="AA_ABC_Transporter_Permease"/>
</dbReference>
<dbReference type="AlphaFoldDB" id="A0A0C1K1Y0"/>
<protein>
    <submittedName>
        <fullName evidence="10">Putative D-methionine transport system permease protein MetI</fullName>
    </submittedName>
</protein>
<keyword evidence="6 8" id="KW-1133">Transmembrane helix</keyword>
<dbReference type="Proteomes" id="UP000031465">
    <property type="component" value="Unassembled WGS sequence"/>
</dbReference>
<dbReference type="Pfam" id="PF00528">
    <property type="entry name" value="BPD_transp_1"/>
    <property type="match status" value="1"/>
</dbReference>
<keyword evidence="7 8" id="KW-0472">Membrane</keyword>
<feature type="transmembrane region" description="Helical" evidence="8">
    <location>
        <begin position="188"/>
        <end position="207"/>
    </location>
</feature>
<evidence type="ECO:0000256" key="7">
    <source>
        <dbReference type="ARBA" id="ARBA00023136"/>
    </source>
</evidence>
<keyword evidence="3 8" id="KW-0813">Transport</keyword>
<comment type="subcellular location">
    <subcellularLocation>
        <location evidence="1 8">Cell membrane</location>
        <topology evidence="1 8">Multi-pass membrane protein</topology>
    </subcellularLocation>
</comment>
<evidence type="ECO:0000313" key="10">
    <source>
        <dbReference type="EMBL" id="KIC73397.1"/>
    </source>
</evidence>
<sequence>MKHNQILLAFSLIPIEFWNTLYMVFCSAVLAMLFGIPLGVVLTITDKGHLKENRWLHEILGWIVNIGRSFPFAILMVALIPFTRWIVGTSLGTTASIIPLTIAATPFLARLIESSLKEIDKGIIEAALVMGSTPIQIILKVLLPEALASIVLGMTTTIINLVGYSAMAGTMGGGGLGKIAIQYGYQRFNVFLMTITVILLILLVQAIQASGHAIARNINRKRGKGLNK</sequence>
<feature type="transmembrane region" description="Helical" evidence="8">
    <location>
        <begin position="86"/>
        <end position="111"/>
    </location>
</feature>